<reference evidence="5" key="1">
    <citation type="journal article" date="2019" name="Int. J. Syst. Evol. Microbiol.">
        <title>The Global Catalogue of Microorganisms (GCM) 10K type strain sequencing project: providing services to taxonomists for standard genome sequencing and annotation.</title>
        <authorList>
            <consortium name="The Broad Institute Genomics Platform"/>
            <consortium name="The Broad Institute Genome Sequencing Center for Infectious Disease"/>
            <person name="Wu L."/>
            <person name="Ma J."/>
        </authorList>
    </citation>
    <scope>NUCLEOTIDE SEQUENCE [LARGE SCALE GENOMIC DNA]</scope>
    <source>
        <strain evidence="5">KCTC 52487</strain>
    </source>
</reference>
<dbReference type="InterPro" id="IPR005225">
    <property type="entry name" value="Small_GTP-bd"/>
</dbReference>
<feature type="region of interest" description="Disordered" evidence="3">
    <location>
        <begin position="206"/>
        <end position="233"/>
    </location>
</feature>
<dbReference type="SMART" id="SM00175">
    <property type="entry name" value="RAB"/>
    <property type="match status" value="1"/>
</dbReference>
<dbReference type="InterPro" id="IPR003578">
    <property type="entry name" value="Small_GTPase_Rho"/>
</dbReference>
<feature type="compositionally biased region" description="Pro residues" evidence="3">
    <location>
        <begin position="223"/>
        <end position="233"/>
    </location>
</feature>
<dbReference type="InterPro" id="IPR027417">
    <property type="entry name" value="P-loop_NTPase"/>
</dbReference>
<evidence type="ECO:0000313" key="5">
    <source>
        <dbReference type="Proteomes" id="UP001595379"/>
    </source>
</evidence>
<dbReference type="NCBIfam" id="TIGR00231">
    <property type="entry name" value="small_GTP"/>
    <property type="match status" value="1"/>
</dbReference>
<dbReference type="PRINTS" id="PR00449">
    <property type="entry name" value="RASTRNSFRMNG"/>
</dbReference>
<dbReference type="InterPro" id="IPR001806">
    <property type="entry name" value="Small_GTPase"/>
</dbReference>
<dbReference type="PANTHER" id="PTHR24072">
    <property type="entry name" value="RHO FAMILY GTPASE"/>
    <property type="match status" value="1"/>
</dbReference>
<comment type="caution">
    <text evidence="4">The sequence shown here is derived from an EMBL/GenBank/DDBJ whole genome shotgun (WGS) entry which is preliminary data.</text>
</comment>
<dbReference type="Pfam" id="PF00071">
    <property type="entry name" value="Ras"/>
    <property type="match status" value="1"/>
</dbReference>
<dbReference type="EMBL" id="JBHRSV010000001">
    <property type="protein sequence ID" value="MFC2924676.1"/>
    <property type="molecule type" value="Genomic_DNA"/>
</dbReference>
<dbReference type="SUPFAM" id="SSF52540">
    <property type="entry name" value="P-loop containing nucleoside triphosphate hydrolases"/>
    <property type="match status" value="1"/>
</dbReference>
<sequence length="233" mass="24599">MNRRSLLTALGGTALSLVVPGSALGRTGSAPVRMVFAGSSAVGKTTLLIAYTSNVFPGEYVPSVFDNYQANVRRADGIQEMQLRDTPGSSEYARLRPLSYAGSDVAGLCFAVNSRRSFEDVSTVWVPEIRATLPDAPIVLIGLKTDLRTNTYAALSDPVSTAEGEALASAIGATAYRENSALTADGVPGTFETMLDAALEARTVPGRRSPMVGGMRPIRPEPRTLPPRPRGGN</sequence>
<dbReference type="SMART" id="SM00174">
    <property type="entry name" value="RHO"/>
    <property type="match status" value="1"/>
</dbReference>
<protein>
    <submittedName>
        <fullName evidence="4">GTP-binding protein</fullName>
    </submittedName>
</protein>
<dbReference type="Gene3D" id="3.40.50.300">
    <property type="entry name" value="P-loop containing nucleotide triphosphate hydrolases"/>
    <property type="match status" value="1"/>
</dbReference>
<organism evidence="4 5">
    <name type="scientific">Hyphobacterium vulgare</name>
    <dbReference type="NCBI Taxonomy" id="1736751"/>
    <lineage>
        <taxon>Bacteria</taxon>
        <taxon>Pseudomonadati</taxon>
        <taxon>Pseudomonadota</taxon>
        <taxon>Alphaproteobacteria</taxon>
        <taxon>Maricaulales</taxon>
        <taxon>Maricaulaceae</taxon>
        <taxon>Hyphobacterium</taxon>
    </lineage>
</organism>
<dbReference type="Proteomes" id="UP001595379">
    <property type="component" value="Unassembled WGS sequence"/>
</dbReference>
<keyword evidence="2" id="KW-0342">GTP-binding</keyword>
<evidence type="ECO:0000256" key="3">
    <source>
        <dbReference type="SAM" id="MobiDB-lite"/>
    </source>
</evidence>
<dbReference type="PROSITE" id="PS51421">
    <property type="entry name" value="RAS"/>
    <property type="match status" value="1"/>
</dbReference>
<dbReference type="RefSeq" id="WP_343163612.1">
    <property type="nucleotide sequence ID" value="NZ_JBHRSV010000001.1"/>
</dbReference>
<accession>A0ABV6ZTB8</accession>
<dbReference type="PROSITE" id="PS51420">
    <property type="entry name" value="RHO"/>
    <property type="match status" value="1"/>
</dbReference>
<name>A0ABV6ZTB8_9PROT</name>
<gene>
    <name evidence="4" type="ORF">ACFOOR_01005</name>
</gene>
<evidence type="ECO:0000313" key="4">
    <source>
        <dbReference type="EMBL" id="MFC2924676.1"/>
    </source>
</evidence>
<evidence type="ECO:0000256" key="2">
    <source>
        <dbReference type="ARBA" id="ARBA00023134"/>
    </source>
</evidence>
<dbReference type="PROSITE" id="PS51419">
    <property type="entry name" value="RAB"/>
    <property type="match status" value="1"/>
</dbReference>
<keyword evidence="5" id="KW-1185">Reference proteome</keyword>
<proteinExistence type="predicted"/>
<keyword evidence="1" id="KW-0547">Nucleotide-binding</keyword>
<dbReference type="CDD" id="cd00157">
    <property type="entry name" value="Rho"/>
    <property type="match status" value="1"/>
</dbReference>
<dbReference type="SMART" id="SM00173">
    <property type="entry name" value="RAS"/>
    <property type="match status" value="1"/>
</dbReference>
<evidence type="ECO:0000256" key="1">
    <source>
        <dbReference type="ARBA" id="ARBA00022741"/>
    </source>
</evidence>